<evidence type="ECO:0000313" key="3">
    <source>
        <dbReference type="Proteomes" id="UP000231034"/>
    </source>
</evidence>
<protein>
    <recommendedName>
        <fullName evidence="1">Peptidyl-tRNA hydrolase</fullName>
    </recommendedName>
</protein>
<dbReference type="AlphaFoldDB" id="A0A2M7Z5D6"/>
<name>A0A2M7Z5D6_9BACT</name>
<dbReference type="Proteomes" id="UP000231034">
    <property type="component" value="Unassembled WGS sequence"/>
</dbReference>
<gene>
    <name evidence="2" type="ORF">CO145_00795</name>
</gene>
<dbReference type="Gene3D" id="3.40.50.1470">
    <property type="entry name" value="Peptidyl-tRNA hydrolase"/>
    <property type="match status" value="1"/>
</dbReference>
<keyword evidence="2" id="KW-0378">Hydrolase</keyword>
<reference evidence="3" key="1">
    <citation type="submission" date="2017-09" db="EMBL/GenBank/DDBJ databases">
        <title>Depth-based differentiation of microbial function through sediment-hosted aquifers and enrichment of novel symbionts in the deep terrestrial subsurface.</title>
        <authorList>
            <person name="Probst A.J."/>
            <person name="Ladd B."/>
            <person name="Jarett J.K."/>
            <person name="Geller-Mcgrath D.E."/>
            <person name="Sieber C.M.K."/>
            <person name="Emerson J.B."/>
            <person name="Anantharaman K."/>
            <person name="Thomas B.C."/>
            <person name="Malmstrom R."/>
            <person name="Stieglmeier M."/>
            <person name="Klingl A."/>
            <person name="Woyke T."/>
            <person name="Ryan C.M."/>
            <person name="Banfield J.F."/>
        </authorList>
    </citation>
    <scope>NUCLEOTIDE SEQUENCE [LARGE SCALE GENOMIC DNA]</scope>
</reference>
<comment type="caution">
    <text evidence="2">The sequence shown here is derived from an EMBL/GenBank/DDBJ whole genome shotgun (WGS) entry which is preliminary data.</text>
</comment>
<proteinExistence type="predicted"/>
<evidence type="ECO:0000256" key="1">
    <source>
        <dbReference type="ARBA" id="ARBA00050038"/>
    </source>
</evidence>
<organism evidence="2 3">
    <name type="scientific">Candidatus Nealsonbacteria bacterium CG_4_9_14_3_um_filter_37_13</name>
    <dbReference type="NCBI Taxonomy" id="1974695"/>
    <lineage>
        <taxon>Bacteria</taxon>
        <taxon>Candidatus Nealsoniibacteriota</taxon>
    </lineage>
</organism>
<accession>A0A2M7Z5D6</accession>
<dbReference type="PROSITE" id="PS01195">
    <property type="entry name" value="PEPT_TRNA_HYDROL_1"/>
    <property type="match status" value="1"/>
</dbReference>
<dbReference type="InterPro" id="IPR001328">
    <property type="entry name" value="Pept_tRNA_hydro"/>
</dbReference>
<dbReference type="SUPFAM" id="SSF53178">
    <property type="entry name" value="Peptidyl-tRNA hydrolase-like"/>
    <property type="match status" value="1"/>
</dbReference>
<sequence length="54" mass="6408">MILIVGLGNPGRKFQKTRHNLGFRVVEAFFKKNRDRHNFSNFKLKKKFNAEISE</sequence>
<evidence type="ECO:0000313" key="2">
    <source>
        <dbReference type="EMBL" id="PJA84651.1"/>
    </source>
</evidence>
<dbReference type="EMBL" id="PFVR01000026">
    <property type="protein sequence ID" value="PJA84651.1"/>
    <property type="molecule type" value="Genomic_DNA"/>
</dbReference>
<dbReference type="GO" id="GO:0004045">
    <property type="term" value="F:peptidyl-tRNA hydrolase activity"/>
    <property type="evidence" value="ECO:0007669"/>
    <property type="project" value="InterPro"/>
</dbReference>
<feature type="non-terminal residue" evidence="2">
    <location>
        <position position="54"/>
    </location>
</feature>
<dbReference type="Pfam" id="PF01195">
    <property type="entry name" value="Pept_tRNA_hydro"/>
    <property type="match status" value="1"/>
</dbReference>
<dbReference type="InterPro" id="IPR018171">
    <property type="entry name" value="Pept_tRNA_hydro_CS"/>
</dbReference>
<dbReference type="InterPro" id="IPR036416">
    <property type="entry name" value="Pept_tRNA_hydro_sf"/>
</dbReference>